<reference evidence="3" key="1">
    <citation type="submission" date="2025-08" db="UniProtKB">
        <authorList>
            <consortium name="RefSeq"/>
        </authorList>
    </citation>
    <scope>IDENTIFICATION</scope>
    <source>
        <tissue evidence="3">Spleen</tissue>
    </source>
</reference>
<protein>
    <submittedName>
        <fullName evidence="3">Basic salivary proline-rich protein 1-like</fullName>
    </submittedName>
</protein>
<feature type="compositionally biased region" description="Low complexity" evidence="1">
    <location>
        <begin position="103"/>
        <end position="113"/>
    </location>
</feature>
<dbReference type="GeneID" id="110195511"/>
<accession>A0A6P5IZH5</accession>
<sequence length="213" mass="22144">MGRGDKRGRGWSSRAGEKGQGSGRAGGPTKVAERRKGHGGPPGIPQQSPSPTSLVRSCPLGPVPAASGSGDLVRGGGAPRDADADPGPAPARLCPARPSPVWLGLLPAPGFPGLRDEGRDNHSGTQKPQGPSLQKQMIGSQRGPVPPPAGLHWQPPKGRFSPATARRPRKLFPTLRAVKNLLKYPTFMPGEYPRAGSPLLAKLDTRPSSLAKA</sequence>
<feature type="compositionally biased region" description="Polar residues" evidence="1">
    <location>
        <begin position="123"/>
        <end position="139"/>
    </location>
</feature>
<dbReference type="RefSeq" id="XP_020823979.1">
    <property type="nucleotide sequence ID" value="XM_020968320.1"/>
</dbReference>
<proteinExistence type="predicted"/>
<organism evidence="2 3">
    <name type="scientific">Phascolarctos cinereus</name>
    <name type="common">Koala</name>
    <dbReference type="NCBI Taxonomy" id="38626"/>
    <lineage>
        <taxon>Eukaryota</taxon>
        <taxon>Metazoa</taxon>
        <taxon>Chordata</taxon>
        <taxon>Craniata</taxon>
        <taxon>Vertebrata</taxon>
        <taxon>Euteleostomi</taxon>
        <taxon>Mammalia</taxon>
        <taxon>Metatheria</taxon>
        <taxon>Diprotodontia</taxon>
        <taxon>Phascolarctidae</taxon>
        <taxon>Phascolarctos</taxon>
    </lineage>
</organism>
<dbReference type="AlphaFoldDB" id="A0A6P5IZH5"/>
<evidence type="ECO:0000313" key="2">
    <source>
        <dbReference type="Proteomes" id="UP000515140"/>
    </source>
</evidence>
<dbReference type="Proteomes" id="UP000515140">
    <property type="component" value="Unplaced"/>
</dbReference>
<dbReference type="InParanoid" id="A0A6P5IZH5"/>
<evidence type="ECO:0000256" key="1">
    <source>
        <dbReference type="SAM" id="MobiDB-lite"/>
    </source>
</evidence>
<dbReference type="KEGG" id="pcw:110195511"/>
<keyword evidence="2" id="KW-1185">Reference proteome</keyword>
<gene>
    <name evidence="3" type="primary">LOC110195511</name>
</gene>
<feature type="region of interest" description="Disordered" evidence="1">
    <location>
        <begin position="1"/>
        <end position="171"/>
    </location>
</feature>
<evidence type="ECO:0000313" key="3">
    <source>
        <dbReference type="RefSeq" id="XP_020823979.1"/>
    </source>
</evidence>
<name>A0A6P5IZH5_PHACI</name>